<feature type="compositionally biased region" description="Polar residues" evidence="1">
    <location>
        <begin position="408"/>
        <end position="420"/>
    </location>
</feature>
<sequence length="420" mass="45478">MSDFTLQVDQHKYLPLGGREVHAILTVTGTVAQAPPTEAAEVIIIDTSGSMTGGKIREARQAAKAAVDALREGVEFAVIAGDTSARMVYPRGRKLAKAGQSTRDNAKKAIDSLDANGGTSIGQWLLLACDLLESRPGAIRHALLMTDGQNNEGEEAFARALKKCEGRFVCDSLGVGDDWVPDELRKVSNALLGAFDFVRDQKDLAEFFTRITEASMGKTVAELALRVWIPKDATLKYIRQVSPTLLDLSGKRTPFNPLTGDYPTGSWGAEEREYHLCVEVPTAAPGQEIRAAWVKLVRPDTGDVHASGNVLAHWTEDLALSTRINRKVAHYTGQAELHELIQEGLSARAAGDTATATARLAKAKQLADSSGREDTARLLEKVVEIDPGTGTARLRRNVERADEIELDTGSTRTSQLRQEG</sequence>
<protein>
    <submittedName>
        <fullName evidence="3">Uncharacterized protein YegL</fullName>
    </submittedName>
</protein>
<organism evidence="3 4">
    <name type="scientific">Nonomuraea dietziae</name>
    <dbReference type="NCBI Taxonomy" id="65515"/>
    <lineage>
        <taxon>Bacteria</taxon>
        <taxon>Bacillati</taxon>
        <taxon>Actinomycetota</taxon>
        <taxon>Actinomycetes</taxon>
        <taxon>Streptosporangiales</taxon>
        <taxon>Streptosporangiaceae</taxon>
        <taxon>Nonomuraea</taxon>
    </lineage>
</organism>
<dbReference type="Pfam" id="PF13768">
    <property type="entry name" value="VWA_3"/>
    <property type="match status" value="1"/>
</dbReference>
<dbReference type="AlphaFoldDB" id="A0A7W5VBA6"/>
<feature type="region of interest" description="Disordered" evidence="1">
    <location>
        <begin position="401"/>
        <end position="420"/>
    </location>
</feature>
<keyword evidence="4" id="KW-1185">Reference proteome</keyword>
<dbReference type="Proteomes" id="UP000579945">
    <property type="component" value="Unassembled WGS sequence"/>
</dbReference>
<dbReference type="InterPro" id="IPR002035">
    <property type="entry name" value="VWF_A"/>
</dbReference>
<name>A0A7W5VBA6_9ACTN</name>
<evidence type="ECO:0000313" key="4">
    <source>
        <dbReference type="Proteomes" id="UP000579945"/>
    </source>
</evidence>
<accession>A0A7W5VBA6</accession>
<dbReference type="Gene3D" id="2.60.40.3670">
    <property type="match status" value="1"/>
</dbReference>
<dbReference type="PROSITE" id="PS50234">
    <property type="entry name" value="VWFA"/>
    <property type="match status" value="1"/>
</dbReference>
<dbReference type="CDD" id="cd00198">
    <property type="entry name" value="vWFA"/>
    <property type="match status" value="1"/>
</dbReference>
<dbReference type="EMBL" id="JACIBV010000001">
    <property type="protein sequence ID" value="MBB3731681.1"/>
    <property type="molecule type" value="Genomic_DNA"/>
</dbReference>
<dbReference type="PANTHER" id="PTHR10579">
    <property type="entry name" value="CALCIUM-ACTIVATED CHLORIDE CHANNEL REGULATOR"/>
    <property type="match status" value="1"/>
</dbReference>
<evidence type="ECO:0000313" key="3">
    <source>
        <dbReference type="EMBL" id="MBB3731681.1"/>
    </source>
</evidence>
<dbReference type="Gene3D" id="1.20.120.1690">
    <property type="match status" value="1"/>
</dbReference>
<evidence type="ECO:0000256" key="1">
    <source>
        <dbReference type="SAM" id="MobiDB-lite"/>
    </source>
</evidence>
<comment type="caution">
    <text evidence="3">The sequence shown here is derived from an EMBL/GenBank/DDBJ whole genome shotgun (WGS) entry which is preliminary data.</text>
</comment>
<feature type="domain" description="VWFA" evidence="2">
    <location>
        <begin position="40"/>
        <end position="211"/>
    </location>
</feature>
<dbReference type="SUPFAM" id="SSF53300">
    <property type="entry name" value="vWA-like"/>
    <property type="match status" value="1"/>
</dbReference>
<evidence type="ECO:0000259" key="2">
    <source>
        <dbReference type="PROSITE" id="PS50234"/>
    </source>
</evidence>
<dbReference type="InterPro" id="IPR041176">
    <property type="entry name" value="VWA_3_C"/>
</dbReference>
<dbReference type="GeneID" id="95393757"/>
<reference evidence="3 4" key="1">
    <citation type="submission" date="2020-08" db="EMBL/GenBank/DDBJ databases">
        <title>Sequencing the genomes of 1000 actinobacteria strains.</title>
        <authorList>
            <person name="Klenk H.-P."/>
        </authorList>
    </citation>
    <scope>NUCLEOTIDE SEQUENCE [LARGE SCALE GENOMIC DNA]</scope>
    <source>
        <strain evidence="3 4">DSM 44320</strain>
    </source>
</reference>
<dbReference type="RefSeq" id="WP_183657993.1">
    <property type="nucleotide sequence ID" value="NZ_BAAAXX010000013.1"/>
</dbReference>
<dbReference type="InterPro" id="IPR036465">
    <property type="entry name" value="vWFA_dom_sf"/>
</dbReference>
<dbReference type="InterPro" id="IPR051266">
    <property type="entry name" value="CLCR"/>
</dbReference>
<dbReference type="Gene3D" id="3.40.50.410">
    <property type="entry name" value="von Willebrand factor, type A domain"/>
    <property type="match status" value="1"/>
</dbReference>
<dbReference type="PANTHER" id="PTHR10579:SF43">
    <property type="entry name" value="ZINC FINGER (C3HC4-TYPE RING FINGER) FAMILY PROTEIN"/>
    <property type="match status" value="1"/>
</dbReference>
<dbReference type="SMART" id="SM00327">
    <property type="entry name" value="VWA"/>
    <property type="match status" value="1"/>
</dbReference>
<proteinExistence type="predicted"/>
<gene>
    <name evidence="3" type="ORF">FHR33_007541</name>
</gene>
<dbReference type="Pfam" id="PF18571">
    <property type="entry name" value="VWA_3_C"/>
    <property type="match status" value="1"/>
</dbReference>